<dbReference type="Gene3D" id="1.10.287.130">
    <property type="match status" value="1"/>
</dbReference>
<gene>
    <name evidence="7" type="ORF">AB0763_03525</name>
</gene>
<feature type="transmembrane region" description="Helical" evidence="4">
    <location>
        <begin position="256"/>
        <end position="278"/>
    </location>
</feature>
<keyword evidence="4" id="KW-1133">Transmembrane helix</keyword>
<keyword evidence="3" id="KW-0597">Phosphoprotein</keyword>
<dbReference type="Pfam" id="PF02518">
    <property type="entry name" value="HATPase_c"/>
    <property type="match status" value="1"/>
</dbReference>
<dbReference type="CDD" id="cd13704">
    <property type="entry name" value="PBP2_HisK"/>
    <property type="match status" value="1"/>
</dbReference>
<evidence type="ECO:0000256" key="3">
    <source>
        <dbReference type="ARBA" id="ARBA00022553"/>
    </source>
</evidence>
<comment type="catalytic activity">
    <reaction evidence="1">
        <text>ATP + protein L-histidine = ADP + protein N-phospho-L-histidine.</text>
        <dbReference type="EC" id="2.7.13.3"/>
    </reaction>
</comment>
<reference evidence="7" key="1">
    <citation type="submission" date="2024-07" db="EMBL/GenBank/DDBJ databases">
        <title>Genome Analysis of a Potential Novel Vibrio Species Secreting pH- and Thermo-stable Alginate Lyase and its Application in Producing Alginate Oligosaccharides.</title>
        <authorList>
            <person name="Huang H."/>
            <person name="Bao K."/>
        </authorList>
    </citation>
    <scope>NUCLEOTIDE SEQUENCE</scope>
    <source>
        <strain evidence="7">HB236076</strain>
    </source>
</reference>
<dbReference type="InterPro" id="IPR001638">
    <property type="entry name" value="Solute-binding_3/MltF_N"/>
</dbReference>
<sequence>MTFFKSMIWKFVLFLVWSHTAFAETIIVGGDHNFPPYEFINKKGQPDGYNTELTRAIAEVMGLDVDIQLGSWDTMKRNLESGRIDMLQGVSYSALRAQTMLFSPPHSLIHHSVFARKDSHAKVSALSDLVGKSVVLQRGGIMDEQLNVAELKATLVYVDTHAAALRLLASGKYDFAFVANLPGLYLGETLALSNIEPVGNLFSSQRYGFGVLKGNEELLSQFNQGLAILKNTGRQQQIYDKWFGAFTPARVDWQTITYWVAAIGSVVVLVFGVIIVWNRSLSQQVARRTKDLQIQQQQLIQADKMASLGILVSGVAHEINNPTSLLLLNLPVLQEFYHDADEILSDYSQQRGGLELAGMDYQRLQQELPIMLQDMIDGTSHIRRIVDDLRDFARQEAQDNQSAELNTLVDINEVVATSVRLTERTLRTSTDNFRVDYNSESLFCLGRAQRLQQVMINVIVNACQALEHPQQAIVISTGQLEDRLWIKVEDQGKGIDEQDQARLFDPFFTTKREQGGTGLGLSISSAIIEEHQGQLAFFSVPGEGTEVTLWLPKYEKDGN</sequence>
<dbReference type="PANTHER" id="PTHR43065:SF42">
    <property type="entry name" value="TWO-COMPONENT SENSOR PPRA"/>
    <property type="match status" value="1"/>
</dbReference>
<name>A0AB39HCK3_9VIBR</name>
<dbReference type="EC" id="2.7.13.3" evidence="2"/>
<dbReference type="KEGG" id="vih:AB0763_03525"/>
<evidence type="ECO:0000256" key="2">
    <source>
        <dbReference type="ARBA" id="ARBA00012438"/>
    </source>
</evidence>
<dbReference type="PANTHER" id="PTHR43065">
    <property type="entry name" value="SENSOR HISTIDINE KINASE"/>
    <property type="match status" value="1"/>
</dbReference>
<evidence type="ECO:0000256" key="1">
    <source>
        <dbReference type="ARBA" id="ARBA00000085"/>
    </source>
</evidence>
<dbReference type="InterPro" id="IPR004358">
    <property type="entry name" value="Sig_transdc_His_kin-like_C"/>
</dbReference>
<dbReference type="SUPFAM" id="SSF53850">
    <property type="entry name" value="Periplasmic binding protein-like II"/>
    <property type="match status" value="1"/>
</dbReference>
<proteinExistence type="predicted"/>
<dbReference type="AlphaFoldDB" id="A0AB39HCK3"/>
<evidence type="ECO:0000259" key="6">
    <source>
        <dbReference type="PROSITE" id="PS50109"/>
    </source>
</evidence>
<keyword evidence="5" id="KW-0732">Signal</keyword>
<dbReference type="SMART" id="SM00062">
    <property type="entry name" value="PBPb"/>
    <property type="match status" value="1"/>
</dbReference>
<feature type="signal peptide" evidence="5">
    <location>
        <begin position="1"/>
        <end position="23"/>
    </location>
</feature>
<dbReference type="Pfam" id="PF00497">
    <property type="entry name" value="SBP_bac_3"/>
    <property type="match status" value="1"/>
</dbReference>
<evidence type="ECO:0000313" key="7">
    <source>
        <dbReference type="EMBL" id="XDK25729.1"/>
    </source>
</evidence>
<dbReference type="InterPro" id="IPR005467">
    <property type="entry name" value="His_kinase_dom"/>
</dbReference>
<dbReference type="InterPro" id="IPR036890">
    <property type="entry name" value="HATPase_C_sf"/>
</dbReference>
<dbReference type="SMART" id="SM00388">
    <property type="entry name" value="HisKA"/>
    <property type="match status" value="1"/>
</dbReference>
<dbReference type="SUPFAM" id="SSF47384">
    <property type="entry name" value="Homodimeric domain of signal transducing histidine kinase"/>
    <property type="match status" value="1"/>
</dbReference>
<accession>A0AB39HCK3</accession>
<dbReference type="SMART" id="SM00387">
    <property type="entry name" value="HATPase_c"/>
    <property type="match status" value="1"/>
</dbReference>
<dbReference type="RefSeq" id="WP_306101170.1">
    <property type="nucleotide sequence ID" value="NZ_CP162601.1"/>
</dbReference>
<dbReference type="PRINTS" id="PR00344">
    <property type="entry name" value="BCTRLSENSOR"/>
</dbReference>
<keyword evidence="4" id="KW-0812">Transmembrane</keyword>
<organism evidence="7">
    <name type="scientific">Vibrio sp. HB236076</name>
    <dbReference type="NCBI Taxonomy" id="3232307"/>
    <lineage>
        <taxon>Bacteria</taxon>
        <taxon>Pseudomonadati</taxon>
        <taxon>Pseudomonadota</taxon>
        <taxon>Gammaproteobacteria</taxon>
        <taxon>Vibrionales</taxon>
        <taxon>Vibrionaceae</taxon>
        <taxon>Vibrio</taxon>
    </lineage>
</organism>
<dbReference type="PROSITE" id="PS50109">
    <property type="entry name" value="HIS_KIN"/>
    <property type="match status" value="1"/>
</dbReference>
<dbReference type="InterPro" id="IPR036097">
    <property type="entry name" value="HisK_dim/P_sf"/>
</dbReference>
<dbReference type="InterPro" id="IPR003594">
    <property type="entry name" value="HATPase_dom"/>
</dbReference>
<dbReference type="Gene3D" id="3.30.565.10">
    <property type="entry name" value="Histidine kinase-like ATPase, C-terminal domain"/>
    <property type="match status" value="1"/>
</dbReference>
<protein>
    <recommendedName>
        <fullName evidence="2">histidine kinase</fullName>
        <ecNumber evidence="2">2.7.13.3</ecNumber>
    </recommendedName>
</protein>
<evidence type="ECO:0000256" key="4">
    <source>
        <dbReference type="SAM" id="Phobius"/>
    </source>
</evidence>
<dbReference type="SUPFAM" id="SSF55874">
    <property type="entry name" value="ATPase domain of HSP90 chaperone/DNA topoisomerase II/histidine kinase"/>
    <property type="match status" value="1"/>
</dbReference>
<feature type="domain" description="Histidine kinase" evidence="6">
    <location>
        <begin position="314"/>
        <end position="555"/>
    </location>
</feature>
<feature type="chain" id="PRO_5044221102" description="histidine kinase" evidence="5">
    <location>
        <begin position="24"/>
        <end position="559"/>
    </location>
</feature>
<evidence type="ECO:0000256" key="5">
    <source>
        <dbReference type="SAM" id="SignalP"/>
    </source>
</evidence>
<dbReference type="InterPro" id="IPR003661">
    <property type="entry name" value="HisK_dim/P_dom"/>
</dbReference>
<dbReference type="Gene3D" id="3.40.190.10">
    <property type="entry name" value="Periplasmic binding protein-like II"/>
    <property type="match status" value="2"/>
</dbReference>
<keyword evidence="4" id="KW-0472">Membrane</keyword>
<dbReference type="EMBL" id="CP162601">
    <property type="protein sequence ID" value="XDK25729.1"/>
    <property type="molecule type" value="Genomic_DNA"/>
</dbReference>
<dbReference type="GO" id="GO:0000155">
    <property type="term" value="F:phosphorelay sensor kinase activity"/>
    <property type="evidence" value="ECO:0007669"/>
    <property type="project" value="InterPro"/>
</dbReference>